<dbReference type="Gene3D" id="3.40.50.720">
    <property type="entry name" value="NAD(P)-binding Rossmann-like Domain"/>
    <property type="match status" value="1"/>
</dbReference>
<gene>
    <name evidence="4" type="ORF">LTR24_009687</name>
</gene>
<comment type="caution">
    <text evidence="4">The sequence shown here is derived from an EMBL/GenBank/DDBJ whole genome shotgun (WGS) entry which is preliminary data.</text>
</comment>
<proteinExistence type="inferred from homology"/>
<comment type="similarity">
    <text evidence="1">Belongs to the short-chain dehydrogenases/reductases (SDR) family.</text>
</comment>
<dbReference type="EMBL" id="JAVRRG010000228">
    <property type="protein sequence ID" value="KAK5077383.1"/>
    <property type="molecule type" value="Genomic_DNA"/>
</dbReference>
<dbReference type="PANTHER" id="PTHR42760:SF133">
    <property type="entry name" value="3-OXOACYL-[ACYL-CARRIER-PROTEIN] REDUCTASE"/>
    <property type="match status" value="1"/>
</dbReference>
<evidence type="ECO:0000256" key="3">
    <source>
        <dbReference type="ARBA" id="ARBA00023002"/>
    </source>
</evidence>
<dbReference type="Pfam" id="PF13561">
    <property type="entry name" value="adh_short_C2"/>
    <property type="match status" value="1"/>
</dbReference>
<keyword evidence="3" id="KW-0560">Oxidoreductase</keyword>
<sequence>MKKDTGLEDAPLSFAECDFKDLGAFTRVWKMSKQPFDTLINCAGVSQAQGLLSTSSNAVSEILKVNLEAPIELSRQMLREYFAYGKSLSKDPKHDSTQLPSFCVITISSLLANRGGYGTSIYSTSKAGLTTFTRTLALEAAAIRDKYPALPPFRANTVVPGYIDTPMIVKFSERQKEKLISEIPVRRYGKAHEVADAVMFLLSNEYANNTVLNLDGGLSAI</sequence>
<protein>
    <submittedName>
        <fullName evidence="4">Uncharacterized protein</fullName>
    </submittedName>
</protein>
<dbReference type="InterPro" id="IPR002347">
    <property type="entry name" value="SDR_fam"/>
</dbReference>
<reference evidence="4 5" key="1">
    <citation type="submission" date="2023-08" db="EMBL/GenBank/DDBJ databases">
        <title>Black Yeasts Isolated from many extreme environments.</title>
        <authorList>
            <person name="Coleine C."/>
            <person name="Stajich J.E."/>
            <person name="Selbmann L."/>
        </authorList>
    </citation>
    <scope>NUCLEOTIDE SEQUENCE [LARGE SCALE GENOMIC DNA]</scope>
    <source>
        <strain evidence="4 5">CCFEE 5885</strain>
    </source>
</reference>
<organism evidence="4 5">
    <name type="scientific">Lithohypha guttulata</name>
    <dbReference type="NCBI Taxonomy" id="1690604"/>
    <lineage>
        <taxon>Eukaryota</taxon>
        <taxon>Fungi</taxon>
        <taxon>Dikarya</taxon>
        <taxon>Ascomycota</taxon>
        <taxon>Pezizomycotina</taxon>
        <taxon>Eurotiomycetes</taxon>
        <taxon>Chaetothyriomycetidae</taxon>
        <taxon>Chaetothyriales</taxon>
        <taxon>Trichomeriaceae</taxon>
        <taxon>Lithohypha</taxon>
    </lineage>
</organism>
<keyword evidence="2" id="KW-0521">NADP</keyword>
<dbReference type="PROSITE" id="PS00061">
    <property type="entry name" value="ADH_SHORT"/>
    <property type="match status" value="1"/>
</dbReference>
<dbReference type="PRINTS" id="PR00080">
    <property type="entry name" value="SDRFAMILY"/>
</dbReference>
<keyword evidence="5" id="KW-1185">Reference proteome</keyword>
<accession>A0ABR0JWB4</accession>
<evidence type="ECO:0000256" key="1">
    <source>
        <dbReference type="ARBA" id="ARBA00006484"/>
    </source>
</evidence>
<dbReference type="PANTHER" id="PTHR42760">
    <property type="entry name" value="SHORT-CHAIN DEHYDROGENASES/REDUCTASES FAMILY MEMBER"/>
    <property type="match status" value="1"/>
</dbReference>
<name>A0ABR0JWB4_9EURO</name>
<evidence type="ECO:0000256" key="2">
    <source>
        <dbReference type="ARBA" id="ARBA00022857"/>
    </source>
</evidence>
<evidence type="ECO:0000313" key="4">
    <source>
        <dbReference type="EMBL" id="KAK5077383.1"/>
    </source>
</evidence>
<dbReference type="PRINTS" id="PR00081">
    <property type="entry name" value="GDHRDH"/>
</dbReference>
<dbReference type="SUPFAM" id="SSF51735">
    <property type="entry name" value="NAD(P)-binding Rossmann-fold domains"/>
    <property type="match status" value="1"/>
</dbReference>
<dbReference type="Proteomes" id="UP001345013">
    <property type="component" value="Unassembled WGS sequence"/>
</dbReference>
<evidence type="ECO:0000313" key="5">
    <source>
        <dbReference type="Proteomes" id="UP001345013"/>
    </source>
</evidence>
<dbReference type="InterPro" id="IPR036291">
    <property type="entry name" value="NAD(P)-bd_dom_sf"/>
</dbReference>
<dbReference type="InterPro" id="IPR020904">
    <property type="entry name" value="Sc_DH/Rdtase_CS"/>
</dbReference>